<organism evidence="1 2">
    <name type="scientific">Gigaspora margarita</name>
    <dbReference type="NCBI Taxonomy" id="4874"/>
    <lineage>
        <taxon>Eukaryota</taxon>
        <taxon>Fungi</taxon>
        <taxon>Fungi incertae sedis</taxon>
        <taxon>Mucoromycota</taxon>
        <taxon>Glomeromycotina</taxon>
        <taxon>Glomeromycetes</taxon>
        <taxon>Diversisporales</taxon>
        <taxon>Gigasporaceae</taxon>
        <taxon>Gigaspora</taxon>
    </lineage>
</organism>
<name>A0A8H3X9L1_GIGMA</name>
<protein>
    <submittedName>
        <fullName evidence="1">p-loop containing nucleoside triphosphate hydrolase protein</fullName>
    </submittedName>
</protein>
<dbReference type="Proteomes" id="UP000439903">
    <property type="component" value="Unassembled WGS sequence"/>
</dbReference>
<comment type="caution">
    <text evidence="1">The sequence shown here is derived from an EMBL/GenBank/DDBJ whole genome shotgun (WGS) entry which is preliminary data.</text>
</comment>
<keyword evidence="2" id="KW-1185">Reference proteome</keyword>
<evidence type="ECO:0000313" key="2">
    <source>
        <dbReference type="Proteomes" id="UP000439903"/>
    </source>
</evidence>
<sequence>MRKDVLYTRHCRLLNEKQSKEIRGPQRWQIEKLVTYHIRYESPQTSCLEITYMALNKLPRYTRYGFSNLAKIWLQDNNVSNFKVMLKCMFFYQQQRIILAFKSSIGK</sequence>
<evidence type="ECO:0000313" key="1">
    <source>
        <dbReference type="EMBL" id="KAF0436949.1"/>
    </source>
</evidence>
<dbReference type="AlphaFoldDB" id="A0A8H3X9L1"/>
<dbReference type="EMBL" id="WTPW01001417">
    <property type="protein sequence ID" value="KAF0436949.1"/>
    <property type="molecule type" value="Genomic_DNA"/>
</dbReference>
<proteinExistence type="predicted"/>
<keyword evidence="1" id="KW-0378">Hydrolase</keyword>
<accession>A0A8H3X9L1</accession>
<reference evidence="1 2" key="1">
    <citation type="journal article" date="2019" name="Environ. Microbiol.">
        <title>At the nexus of three kingdoms: the genome of the mycorrhizal fungus Gigaspora margarita provides insights into plant, endobacterial and fungal interactions.</title>
        <authorList>
            <person name="Venice F."/>
            <person name="Ghignone S."/>
            <person name="Salvioli di Fossalunga A."/>
            <person name="Amselem J."/>
            <person name="Novero M."/>
            <person name="Xianan X."/>
            <person name="Sedzielewska Toro K."/>
            <person name="Morin E."/>
            <person name="Lipzen A."/>
            <person name="Grigoriev I.V."/>
            <person name="Henrissat B."/>
            <person name="Martin F.M."/>
            <person name="Bonfante P."/>
        </authorList>
    </citation>
    <scope>NUCLEOTIDE SEQUENCE [LARGE SCALE GENOMIC DNA]</scope>
    <source>
        <strain evidence="1 2">BEG34</strain>
    </source>
</reference>
<dbReference type="GO" id="GO:0016787">
    <property type="term" value="F:hydrolase activity"/>
    <property type="evidence" value="ECO:0007669"/>
    <property type="project" value="UniProtKB-KW"/>
</dbReference>
<gene>
    <name evidence="1" type="ORF">F8M41_004557</name>
</gene>
<dbReference type="OrthoDB" id="2444204at2759"/>